<dbReference type="GO" id="GO:0003959">
    <property type="term" value="F:NADPH dehydrogenase activity"/>
    <property type="evidence" value="ECO:0007669"/>
    <property type="project" value="InterPro"/>
</dbReference>
<protein>
    <submittedName>
        <fullName evidence="3">NADPH dehydrogenase afvA</fullName>
    </submittedName>
</protein>
<dbReference type="Proteomes" id="UP000295083">
    <property type="component" value="Unassembled WGS sequence"/>
</dbReference>
<comment type="caution">
    <text evidence="3">The sequence shown here is derived from an EMBL/GenBank/DDBJ whole genome shotgun (WGS) entry which is preliminary data.</text>
</comment>
<reference evidence="3 4" key="1">
    <citation type="submission" date="2018-11" db="EMBL/GenBank/DDBJ databases">
        <title>Genome sequence and assembly of Colletotrichum spinosum.</title>
        <authorList>
            <person name="Gan P."/>
            <person name="Shirasu K."/>
        </authorList>
    </citation>
    <scope>NUCLEOTIDE SEQUENCE [LARGE SCALE GENOMIC DNA]</scope>
    <source>
        <strain evidence="3 4">CBS 515.97</strain>
    </source>
</reference>
<evidence type="ECO:0000313" key="4">
    <source>
        <dbReference type="Proteomes" id="UP000295083"/>
    </source>
</evidence>
<proteinExistence type="predicted"/>
<feature type="region of interest" description="Disordered" evidence="1">
    <location>
        <begin position="370"/>
        <end position="397"/>
    </location>
</feature>
<dbReference type="InterPro" id="IPR013785">
    <property type="entry name" value="Aldolase_TIM"/>
</dbReference>
<feature type="domain" description="NADH:flavin oxidoreductase/NADH oxidase N-terminal" evidence="2">
    <location>
        <begin position="35"/>
        <end position="366"/>
    </location>
</feature>
<dbReference type="InterPro" id="IPR001155">
    <property type="entry name" value="OxRdtase_FMN_N"/>
</dbReference>
<dbReference type="GO" id="GO:0050661">
    <property type="term" value="F:NADP binding"/>
    <property type="evidence" value="ECO:0007669"/>
    <property type="project" value="InterPro"/>
</dbReference>
<evidence type="ECO:0000256" key="1">
    <source>
        <dbReference type="SAM" id="MobiDB-lite"/>
    </source>
</evidence>
<feature type="region of interest" description="Disordered" evidence="1">
    <location>
        <begin position="1"/>
        <end position="30"/>
    </location>
</feature>
<dbReference type="PANTHER" id="PTHR43303:SF2">
    <property type="entry name" value="INDOLEAMINE 2,3-DIOXYGENASE PYRROLE 2,3-DIOXYGENASE (AFU_ORTHOLOGUE AFUA_5G01450"/>
    <property type="match status" value="1"/>
</dbReference>
<keyword evidence="4" id="KW-1185">Reference proteome</keyword>
<dbReference type="PANTHER" id="PTHR43303">
    <property type="entry name" value="NADPH DEHYDROGENASE C23G7.10C-RELATED"/>
    <property type="match status" value="1"/>
</dbReference>
<evidence type="ECO:0000259" key="2">
    <source>
        <dbReference type="Pfam" id="PF00724"/>
    </source>
</evidence>
<dbReference type="GO" id="GO:0010181">
    <property type="term" value="F:FMN binding"/>
    <property type="evidence" value="ECO:0007669"/>
    <property type="project" value="InterPro"/>
</dbReference>
<dbReference type="InterPro" id="IPR044152">
    <property type="entry name" value="YqjM-like"/>
</dbReference>
<sequence length="443" mass="48094">MTGTANKAAPGVPFYTPAQEPPAGTPVDASTAPTLFKPLRIRDLTINNRIWVSPMCQYSADNGHATDYHLVHLGQFALHGAALSMVEATAVEARGRISPEDVGLWQDSQIAPLKRIVDFVHSQNQVAAIQLAHAGRKASTLAPWITEARGKALAQESENGWPDDVVAPSAIPYTKGWATPRELTTEEVEGLVMKFAESAKRSIEAGFDVIEIHAAHGYLLTEFLSPITNKRTDKYGGSFENRTRFLFETIEAVRDVIPASTPIFVRISATEWMEHAGEPSWTVDDSIRLAKLLPDAGVDLLDVSSGGNHEAQKIEISPYYQVSIAGKIRAALEREGKKLLIGAVGMISSGEMARSIVQAQKAQVAAAAAANGETNGNGNGNANGQEPETVEIDEEHGQVTQADAVLVARQFLREPNFVYKIADEIGVPVKWANQYHRAPRRKH</sequence>
<dbReference type="AlphaFoldDB" id="A0A4R8QFA6"/>
<evidence type="ECO:0000313" key="3">
    <source>
        <dbReference type="EMBL" id="TDZ32593.1"/>
    </source>
</evidence>
<gene>
    <name evidence="3" type="primary">afvA-0</name>
    <name evidence="3" type="ORF">C8035_v012164</name>
</gene>
<accession>A0A4R8QFA6</accession>
<dbReference type="EMBL" id="QAPG01000075">
    <property type="protein sequence ID" value="TDZ32593.1"/>
    <property type="molecule type" value="Genomic_DNA"/>
</dbReference>
<dbReference type="SUPFAM" id="SSF51395">
    <property type="entry name" value="FMN-linked oxidoreductases"/>
    <property type="match status" value="1"/>
</dbReference>
<name>A0A4R8QFA6_9PEZI</name>
<dbReference type="Gene3D" id="3.20.20.70">
    <property type="entry name" value="Aldolase class I"/>
    <property type="match status" value="1"/>
</dbReference>
<organism evidence="3 4">
    <name type="scientific">Colletotrichum spinosum</name>
    <dbReference type="NCBI Taxonomy" id="1347390"/>
    <lineage>
        <taxon>Eukaryota</taxon>
        <taxon>Fungi</taxon>
        <taxon>Dikarya</taxon>
        <taxon>Ascomycota</taxon>
        <taxon>Pezizomycotina</taxon>
        <taxon>Sordariomycetes</taxon>
        <taxon>Hypocreomycetidae</taxon>
        <taxon>Glomerellales</taxon>
        <taxon>Glomerellaceae</taxon>
        <taxon>Colletotrichum</taxon>
        <taxon>Colletotrichum orbiculare species complex</taxon>
    </lineage>
</organism>
<dbReference type="Pfam" id="PF00724">
    <property type="entry name" value="Oxidored_FMN"/>
    <property type="match status" value="1"/>
</dbReference>
<dbReference type="CDD" id="cd02932">
    <property type="entry name" value="OYE_YqiM_FMN"/>
    <property type="match status" value="1"/>
</dbReference>